<protein>
    <submittedName>
        <fullName evidence="2">Uncharacterized protein</fullName>
    </submittedName>
</protein>
<sequence length="71" mass="8182">TRRSRMNEPWNSNNPWSATSRTTIHHPDQNATPVTVHRHPPRPAAVLVQCPYPMPTRHRVRHESTFPAALL</sequence>
<keyword evidence="3" id="KW-1185">Reference proteome</keyword>
<evidence type="ECO:0000256" key="1">
    <source>
        <dbReference type="SAM" id="MobiDB-lite"/>
    </source>
</evidence>
<name>A0A9N7UCZ1_PLEPL</name>
<dbReference type="Proteomes" id="UP001153269">
    <property type="component" value="Unassembled WGS sequence"/>
</dbReference>
<feature type="compositionally biased region" description="Polar residues" evidence="1">
    <location>
        <begin position="9"/>
        <end position="22"/>
    </location>
</feature>
<evidence type="ECO:0000313" key="2">
    <source>
        <dbReference type="EMBL" id="CAB1428721.1"/>
    </source>
</evidence>
<comment type="caution">
    <text evidence="2">The sequence shown here is derived from an EMBL/GenBank/DDBJ whole genome shotgun (WGS) entry which is preliminary data.</text>
</comment>
<feature type="non-terminal residue" evidence="2">
    <location>
        <position position="1"/>
    </location>
</feature>
<dbReference type="EMBL" id="CADEAL010001083">
    <property type="protein sequence ID" value="CAB1428721.1"/>
    <property type="molecule type" value="Genomic_DNA"/>
</dbReference>
<accession>A0A9N7UCZ1</accession>
<proteinExistence type="predicted"/>
<reference evidence="2" key="1">
    <citation type="submission" date="2020-03" db="EMBL/GenBank/DDBJ databases">
        <authorList>
            <person name="Weist P."/>
        </authorList>
    </citation>
    <scope>NUCLEOTIDE SEQUENCE</scope>
</reference>
<evidence type="ECO:0000313" key="3">
    <source>
        <dbReference type="Proteomes" id="UP001153269"/>
    </source>
</evidence>
<organism evidence="2 3">
    <name type="scientific">Pleuronectes platessa</name>
    <name type="common">European plaice</name>
    <dbReference type="NCBI Taxonomy" id="8262"/>
    <lineage>
        <taxon>Eukaryota</taxon>
        <taxon>Metazoa</taxon>
        <taxon>Chordata</taxon>
        <taxon>Craniata</taxon>
        <taxon>Vertebrata</taxon>
        <taxon>Euteleostomi</taxon>
        <taxon>Actinopterygii</taxon>
        <taxon>Neopterygii</taxon>
        <taxon>Teleostei</taxon>
        <taxon>Neoteleostei</taxon>
        <taxon>Acanthomorphata</taxon>
        <taxon>Carangaria</taxon>
        <taxon>Pleuronectiformes</taxon>
        <taxon>Pleuronectoidei</taxon>
        <taxon>Pleuronectidae</taxon>
        <taxon>Pleuronectes</taxon>
    </lineage>
</organism>
<feature type="region of interest" description="Disordered" evidence="1">
    <location>
        <begin position="1"/>
        <end position="38"/>
    </location>
</feature>
<gene>
    <name evidence="2" type="ORF">PLEPLA_LOCUS16695</name>
</gene>
<dbReference type="AlphaFoldDB" id="A0A9N7UCZ1"/>